<evidence type="ECO:0000256" key="2">
    <source>
        <dbReference type="ARBA" id="ARBA00023125"/>
    </source>
</evidence>
<dbReference type="RefSeq" id="WP_176861980.1">
    <property type="nucleotide sequence ID" value="NZ_JABXWT010000001.1"/>
</dbReference>
<dbReference type="PANTHER" id="PTHR43537:SF5">
    <property type="entry name" value="UXU OPERON TRANSCRIPTIONAL REGULATOR"/>
    <property type="match status" value="1"/>
</dbReference>
<accession>A0ABX2PN65</accession>
<dbReference type="SMART" id="SM00345">
    <property type="entry name" value="HTH_GNTR"/>
    <property type="match status" value="1"/>
</dbReference>
<dbReference type="PROSITE" id="PS50949">
    <property type="entry name" value="HTH_GNTR"/>
    <property type="match status" value="1"/>
</dbReference>
<dbReference type="Pfam" id="PF07729">
    <property type="entry name" value="FCD"/>
    <property type="match status" value="1"/>
</dbReference>
<evidence type="ECO:0000259" key="4">
    <source>
        <dbReference type="PROSITE" id="PS50949"/>
    </source>
</evidence>
<keyword evidence="6" id="KW-1185">Reference proteome</keyword>
<dbReference type="InterPro" id="IPR011711">
    <property type="entry name" value="GntR_C"/>
</dbReference>
<dbReference type="SUPFAM" id="SSF46785">
    <property type="entry name" value="Winged helix' DNA-binding domain"/>
    <property type="match status" value="1"/>
</dbReference>
<dbReference type="Gene3D" id="1.10.10.10">
    <property type="entry name" value="Winged helix-like DNA-binding domain superfamily/Winged helix DNA-binding domain"/>
    <property type="match status" value="1"/>
</dbReference>
<name>A0ABX2PN65_9RHOB</name>
<keyword evidence="1" id="KW-0805">Transcription regulation</keyword>
<keyword evidence="2" id="KW-0238">DNA-binding</keyword>
<reference evidence="5 6" key="1">
    <citation type="submission" date="2020-06" db="EMBL/GenBank/DDBJ databases">
        <authorList>
            <person name="Cao W.R."/>
        </authorList>
    </citation>
    <scope>NUCLEOTIDE SEQUENCE [LARGE SCALE GENOMIC DNA]</scope>
    <source>
        <strain evidence="5 6">B1Z28</strain>
    </source>
</reference>
<comment type="caution">
    <text evidence="5">The sequence shown here is derived from an EMBL/GenBank/DDBJ whole genome shotgun (WGS) entry which is preliminary data.</text>
</comment>
<organism evidence="5 6">
    <name type="scientific">Ruegeria haliotis</name>
    <dbReference type="NCBI Taxonomy" id="2747601"/>
    <lineage>
        <taxon>Bacteria</taxon>
        <taxon>Pseudomonadati</taxon>
        <taxon>Pseudomonadota</taxon>
        <taxon>Alphaproteobacteria</taxon>
        <taxon>Rhodobacterales</taxon>
        <taxon>Roseobacteraceae</taxon>
        <taxon>Ruegeria</taxon>
    </lineage>
</organism>
<dbReference type="InterPro" id="IPR000524">
    <property type="entry name" value="Tscrpt_reg_HTH_GntR"/>
</dbReference>
<evidence type="ECO:0000313" key="5">
    <source>
        <dbReference type="EMBL" id="NVO55012.1"/>
    </source>
</evidence>
<evidence type="ECO:0000256" key="3">
    <source>
        <dbReference type="ARBA" id="ARBA00023163"/>
    </source>
</evidence>
<dbReference type="InterPro" id="IPR036388">
    <property type="entry name" value="WH-like_DNA-bd_sf"/>
</dbReference>
<evidence type="ECO:0000313" key="6">
    <source>
        <dbReference type="Proteomes" id="UP000630805"/>
    </source>
</evidence>
<dbReference type="PANTHER" id="PTHR43537">
    <property type="entry name" value="TRANSCRIPTIONAL REGULATOR, GNTR FAMILY"/>
    <property type="match status" value="1"/>
</dbReference>
<sequence>MENLDIEFTPDSFGERKPSVGIMQSEIIRRICFRKYPPGSQLKEAELAAEFGVSRTPVRDAISRIKHLGLVETCNGVGTVVIELSDEQIRHVYEMRMHLATLFGSMSAKPISEANKACAKQLLDDSKALQQQFSPKRYIELNHQLHNLVTDLIGNTLLQSFWQQSYYQAASTWYRIATLAEADAATGLILELNELNDALQQGGLSEVGFVQRIHIGYGFQRIKEHLLAADADE</sequence>
<dbReference type="InterPro" id="IPR036390">
    <property type="entry name" value="WH_DNA-bd_sf"/>
</dbReference>
<evidence type="ECO:0000256" key="1">
    <source>
        <dbReference type="ARBA" id="ARBA00023015"/>
    </source>
</evidence>
<keyword evidence="3" id="KW-0804">Transcription</keyword>
<dbReference type="SUPFAM" id="SSF48008">
    <property type="entry name" value="GntR ligand-binding domain-like"/>
    <property type="match status" value="1"/>
</dbReference>
<dbReference type="EMBL" id="JABXWT010000001">
    <property type="protein sequence ID" value="NVO55012.1"/>
    <property type="molecule type" value="Genomic_DNA"/>
</dbReference>
<dbReference type="InterPro" id="IPR008920">
    <property type="entry name" value="TF_FadR/GntR_C"/>
</dbReference>
<dbReference type="Gene3D" id="1.20.120.530">
    <property type="entry name" value="GntR ligand-binding domain-like"/>
    <property type="match status" value="1"/>
</dbReference>
<protein>
    <submittedName>
        <fullName evidence="5">GntR family transcriptional regulator</fullName>
    </submittedName>
</protein>
<dbReference type="Pfam" id="PF00392">
    <property type="entry name" value="GntR"/>
    <property type="match status" value="1"/>
</dbReference>
<proteinExistence type="predicted"/>
<dbReference type="Proteomes" id="UP000630805">
    <property type="component" value="Unassembled WGS sequence"/>
</dbReference>
<feature type="domain" description="HTH gntR-type" evidence="4">
    <location>
        <begin position="17"/>
        <end position="84"/>
    </location>
</feature>
<gene>
    <name evidence="5" type="ORF">HW561_04310</name>
</gene>
<dbReference type="PRINTS" id="PR00035">
    <property type="entry name" value="HTHGNTR"/>
</dbReference>
<dbReference type="CDD" id="cd07377">
    <property type="entry name" value="WHTH_GntR"/>
    <property type="match status" value="1"/>
</dbReference>